<comment type="caution">
    <text evidence="4">The sequence shown here is derived from an EMBL/GenBank/DDBJ whole genome shotgun (WGS) entry which is preliminary data.</text>
</comment>
<feature type="domain" description="Dynein heavy chain tail" evidence="3">
    <location>
        <begin position="264"/>
        <end position="410"/>
    </location>
</feature>
<organism evidence="4 5">
    <name type="scientific">Euroglyphus maynei</name>
    <name type="common">Mayne's house dust mite</name>
    <dbReference type="NCBI Taxonomy" id="6958"/>
    <lineage>
        <taxon>Eukaryota</taxon>
        <taxon>Metazoa</taxon>
        <taxon>Ecdysozoa</taxon>
        <taxon>Arthropoda</taxon>
        <taxon>Chelicerata</taxon>
        <taxon>Arachnida</taxon>
        <taxon>Acari</taxon>
        <taxon>Acariformes</taxon>
        <taxon>Sarcoptiformes</taxon>
        <taxon>Astigmata</taxon>
        <taxon>Psoroptidia</taxon>
        <taxon>Analgoidea</taxon>
        <taxon>Pyroglyphidae</taxon>
        <taxon>Pyroglyphinae</taxon>
        <taxon>Euroglyphus</taxon>
    </lineage>
</organism>
<evidence type="ECO:0000313" key="5">
    <source>
        <dbReference type="Proteomes" id="UP000194236"/>
    </source>
</evidence>
<gene>
    <name evidence="4" type="ORF">BLA29_004172</name>
</gene>
<dbReference type="GO" id="GO:0007018">
    <property type="term" value="P:microtubule-based movement"/>
    <property type="evidence" value="ECO:0007669"/>
    <property type="project" value="InterPro"/>
</dbReference>
<sequence length="411" mass="46543">MSDSLMIMDSGGSGGDTVSGQFHDQQPSSTSTNVATASLLDVSTLVSYLRRMVPAFMEEDGCVPDSLRQLLLNESTLEQLKKFIQEPQTRSILIQRQILKDDDEDETAANSVSVTNGDDVLYTIELEVKYHNPKISSLVLIKNGSILEADKPLLTQLRFMNLSDSLPYETLHSYVSAAVAPYFKSFVKETGRAERDGDKMAPNVEKKIAELEMGLLHLQQNIDIPEITLQIHPYVQQVINKCREEGQKITMEHFGDKVNDSVFLNQLQAGVNRWIREIQKVTNLDRDPSSGTAMQEISFWLNLERALLRIQEKRESIEVVTTLEILKNGKRFHATVSFDADTRLKEALATVADYNPLMKDFPLNDLLAATDLQKIRIALQVSFQHLRKIRNTKYPMKRALKLMEAISRDLM</sequence>
<proteinExistence type="inferred from homology"/>
<dbReference type="PANTHER" id="PTHR46532:SF4">
    <property type="entry name" value="AAA+ ATPASE DOMAIN-CONTAINING PROTEIN"/>
    <property type="match status" value="1"/>
</dbReference>
<dbReference type="OrthoDB" id="14187at2759"/>
<dbReference type="EMBL" id="MUJZ01049898">
    <property type="protein sequence ID" value="OTF73830.1"/>
    <property type="molecule type" value="Genomic_DNA"/>
</dbReference>
<keyword evidence="5" id="KW-1185">Reference proteome</keyword>
<feature type="non-terminal residue" evidence="4">
    <location>
        <position position="411"/>
    </location>
</feature>
<name>A0A1Y3AZ77_EURMA</name>
<dbReference type="Proteomes" id="UP000194236">
    <property type="component" value="Unassembled WGS sequence"/>
</dbReference>
<reference evidence="4 5" key="1">
    <citation type="submission" date="2017-03" db="EMBL/GenBank/DDBJ databases">
        <title>Genome Survey of Euroglyphus maynei.</title>
        <authorList>
            <person name="Arlian L.G."/>
            <person name="Morgan M.S."/>
            <person name="Rider S.D."/>
        </authorList>
    </citation>
    <scope>NUCLEOTIDE SEQUENCE [LARGE SCALE GENOMIC DNA]</scope>
    <source>
        <strain evidence="4">Arlian Lab</strain>
        <tissue evidence="4">Whole body</tissue>
    </source>
</reference>
<protein>
    <recommendedName>
        <fullName evidence="3">Dynein heavy chain tail domain-containing protein</fullName>
    </recommendedName>
</protein>
<evidence type="ECO:0000259" key="3">
    <source>
        <dbReference type="Pfam" id="PF08385"/>
    </source>
</evidence>
<evidence type="ECO:0000256" key="1">
    <source>
        <dbReference type="ARBA" id="ARBA00008887"/>
    </source>
</evidence>
<feature type="region of interest" description="Disordered" evidence="2">
    <location>
        <begin position="1"/>
        <end position="31"/>
    </location>
</feature>
<dbReference type="PANTHER" id="PTHR46532">
    <property type="entry name" value="MALE FERTILITY FACTOR KL5"/>
    <property type="match status" value="1"/>
</dbReference>
<dbReference type="InterPro" id="IPR013594">
    <property type="entry name" value="Dynein_heavy_tail"/>
</dbReference>
<dbReference type="Pfam" id="PF08385">
    <property type="entry name" value="DHC_N1"/>
    <property type="match status" value="1"/>
</dbReference>
<dbReference type="GO" id="GO:0045505">
    <property type="term" value="F:dynein intermediate chain binding"/>
    <property type="evidence" value="ECO:0007669"/>
    <property type="project" value="InterPro"/>
</dbReference>
<dbReference type="AlphaFoldDB" id="A0A1Y3AZ77"/>
<comment type="similarity">
    <text evidence="1">Belongs to the dynein heavy chain family.</text>
</comment>
<evidence type="ECO:0000256" key="2">
    <source>
        <dbReference type="SAM" id="MobiDB-lite"/>
    </source>
</evidence>
<evidence type="ECO:0000313" key="4">
    <source>
        <dbReference type="EMBL" id="OTF73830.1"/>
    </source>
</evidence>
<feature type="compositionally biased region" description="Polar residues" evidence="2">
    <location>
        <begin position="18"/>
        <end position="31"/>
    </location>
</feature>
<dbReference type="GO" id="GO:0051959">
    <property type="term" value="F:dynein light intermediate chain binding"/>
    <property type="evidence" value="ECO:0007669"/>
    <property type="project" value="InterPro"/>
</dbReference>
<dbReference type="InterPro" id="IPR026983">
    <property type="entry name" value="DHC"/>
</dbReference>
<accession>A0A1Y3AZ77</accession>
<dbReference type="GO" id="GO:0005858">
    <property type="term" value="C:axonemal dynein complex"/>
    <property type="evidence" value="ECO:0007669"/>
    <property type="project" value="TreeGrafter"/>
</dbReference>